<dbReference type="InterPro" id="IPR008979">
    <property type="entry name" value="Galactose-bd-like_sf"/>
</dbReference>
<dbReference type="InterPro" id="IPR013783">
    <property type="entry name" value="Ig-like_fold"/>
</dbReference>
<dbReference type="Pfam" id="PF00703">
    <property type="entry name" value="Glyco_hydro_2"/>
    <property type="match status" value="1"/>
</dbReference>
<dbReference type="PANTHER" id="PTHR42732:SF1">
    <property type="entry name" value="BETA-MANNOSIDASE"/>
    <property type="match status" value="1"/>
</dbReference>
<keyword evidence="9" id="KW-1185">Reference proteome</keyword>
<dbReference type="AlphaFoldDB" id="A0A1M5A735"/>
<protein>
    <submittedName>
        <fullName evidence="8">Beta-galactosidase</fullName>
    </submittedName>
</protein>
<dbReference type="SUPFAM" id="SSF49785">
    <property type="entry name" value="Galactose-binding domain-like"/>
    <property type="match status" value="1"/>
</dbReference>
<gene>
    <name evidence="8" type="ORF">SAMN05444274_104209</name>
</gene>
<keyword evidence="2" id="KW-0378">Hydrolase</keyword>
<evidence type="ECO:0000256" key="3">
    <source>
        <dbReference type="ARBA" id="ARBA00023295"/>
    </source>
</evidence>
<dbReference type="InterPro" id="IPR006104">
    <property type="entry name" value="Glyco_hydro_2_N"/>
</dbReference>
<keyword evidence="3" id="KW-0326">Glycosidase</keyword>
<dbReference type="Pfam" id="PF02837">
    <property type="entry name" value="Glyco_hydro_2_N"/>
    <property type="match status" value="1"/>
</dbReference>
<dbReference type="InterPro" id="IPR017853">
    <property type="entry name" value="GH"/>
</dbReference>
<accession>A0A1M5A735</accession>
<dbReference type="PANTHER" id="PTHR42732">
    <property type="entry name" value="BETA-GALACTOSIDASE"/>
    <property type="match status" value="1"/>
</dbReference>
<dbReference type="STRING" id="1484053.SAMN05444274_104209"/>
<comment type="similarity">
    <text evidence="1">Belongs to the glycosyl hydrolase 2 family.</text>
</comment>
<evidence type="ECO:0000259" key="7">
    <source>
        <dbReference type="Pfam" id="PF16355"/>
    </source>
</evidence>
<dbReference type="Pfam" id="PF16355">
    <property type="entry name" value="DUF4982"/>
    <property type="match status" value="1"/>
</dbReference>
<dbReference type="InterPro" id="IPR006103">
    <property type="entry name" value="Glyco_hydro_2_cat"/>
</dbReference>
<dbReference type="GO" id="GO:0005975">
    <property type="term" value="P:carbohydrate metabolic process"/>
    <property type="evidence" value="ECO:0007669"/>
    <property type="project" value="InterPro"/>
</dbReference>
<dbReference type="OrthoDB" id="9801077at2"/>
<reference evidence="8 9" key="1">
    <citation type="submission" date="2016-11" db="EMBL/GenBank/DDBJ databases">
        <authorList>
            <person name="Jaros S."/>
            <person name="Januszkiewicz K."/>
            <person name="Wedrychowicz H."/>
        </authorList>
    </citation>
    <scope>NUCLEOTIDE SEQUENCE [LARGE SCALE GENOMIC DNA]</scope>
    <source>
        <strain evidence="8 9">DSM 26910</strain>
    </source>
</reference>
<dbReference type="Gene3D" id="3.20.20.80">
    <property type="entry name" value="Glycosidases"/>
    <property type="match status" value="1"/>
</dbReference>
<dbReference type="InterPro" id="IPR006101">
    <property type="entry name" value="Glyco_hydro_2"/>
</dbReference>
<dbReference type="EMBL" id="FQUM01000004">
    <property type="protein sequence ID" value="SHF25974.1"/>
    <property type="molecule type" value="Genomic_DNA"/>
</dbReference>
<evidence type="ECO:0000256" key="2">
    <source>
        <dbReference type="ARBA" id="ARBA00022801"/>
    </source>
</evidence>
<dbReference type="InterPro" id="IPR051913">
    <property type="entry name" value="GH2_Domain-Containing"/>
</dbReference>
<feature type="domain" description="Glycosyl hydrolases family 2 sugar binding" evidence="6">
    <location>
        <begin position="5"/>
        <end position="85"/>
    </location>
</feature>
<organism evidence="8 9">
    <name type="scientific">Mariniphaga anaerophila</name>
    <dbReference type="NCBI Taxonomy" id="1484053"/>
    <lineage>
        <taxon>Bacteria</taxon>
        <taxon>Pseudomonadati</taxon>
        <taxon>Bacteroidota</taxon>
        <taxon>Bacteroidia</taxon>
        <taxon>Marinilabiliales</taxon>
        <taxon>Prolixibacteraceae</taxon>
        <taxon>Mariniphaga</taxon>
    </lineage>
</organism>
<name>A0A1M5A735_9BACT</name>
<dbReference type="InterPro" id="IPR006102">
    <property type="entry name" value="Ig-like_GH2"/>
</dbReference>
<feature type="domain" description="DUF4982" evidence="7">
    <location>
        <begin position="527"/>
        <end position="584"/>
    </location>
</feature>
<evidence type="ECO:0000259" key="4">
    <source>
        <dbReference type="Pfam" id="PF00703"/>
    </source>
</evidence>
<dbReference type="Pfam" id="PF02836">
    <property type="entry name" value="Glyco_hydro_2_C"/>
    <property type="match status" value="1"/>
</dbReference>
<proteinExistence type="inferred from homology"/>
<evidence type="ECO:0000259" key="6">
    <source>
        <dbReference type="Pfam" id="PF02837"/>
    </source>
</evidence>
<evidence type="ECO:0000313" key="9">
    <source>
        <dbReference type="Proteomes" id="UP000184164"/>
    </source>
</evidence>
<dbReference type="Proteomes" id="UP000184164">
    <property type="component" value="Unassembled WGS sequence"/>
</dbReference>
<dbReference type="Gene3D" id="2.60.120.260">
    <property type="entry name" value="Galactose-binding domain-like"/>
    <property type="match status" value="1"/>
</dbReference>
<evidence type="ECO:0000259" key="5">
    <source>
        <dbReference type="Pfam" id="PF02836"/>
    </source>
</evidence>
<dbReference type="Gene3D" id="2.60.40.10">
    <property type="entry name" value="Immunoglobulins"/>
    <property type="match status" value="2"/>
</dbReference>
<dbReference type="PRINTS" id="PR00132">
    <property type="entry name" value="GLHYDRLASE2"/>
</dbReference>
<evidence type="ECO:0000256" key="1">
    <source>
        <dbReference type="ARBA" id="ARBA00007401"/>
    </source>
</evidence>
<dbReference type="InterPro" id="IPR036156">
    <property type="entry name" value="Beta-gal/glucu_dom_sf"/>
</dbReference>
<feature type="domain" description="Glycoside hydrolase family 2 catalytic" evidence="5">
    <location>
        <begin position="210"/>
        <end position="505"/>
    </location>
</feature>
<evidence type="ECO:0000313" key="8">
    <source>
        <dbReference type="EMBL" id="SHF25974.1"/>
    </source>
</evidence>
<sequence>MSGKRLFLYFEGVNSVAKVLVNGKLAGRHIGGYTAFCFEITDLIKEGEDASLTVFVSNAYRLDVVPLSGDFNIYGGIHRPVHLLVTGNNCISPLDYASSGIYVKPLKVSKEEAAFNVETVLSLNGEKQGLALKTTLLDDKQNVVESHTVGISNNNSERVRQSFSINNPILWNGKKNPYCYQVKVELLDGKEVIDKVVETTGFRYFSVDADNGFFLNGQYLDLYGFGMHEDIAEKGSAYTISDYLNDIELVKESGATVLRLTHYPHGKPIYNLSDKKGIVLWTEIPFVGPGGYTGPGYVKDAALEENARQMLVEMIRQNYNHPSIFFWGLFNELKLDFDNPVPFLKELNALAKSEDSSRMTTSATFGSGDGFIGISDLIGWNQYSGWYGGAPEQVGDFMDKMKTKAQGIPVCVSEYGAGASIYSHQSPVEQPVPVSNFHPEEWQVSCHEGNWKALSERPYIWGKFVWNFADFGSSIRNEGDRQGINDKGLITYDHKTKKDAFYFYKANWNPEPMVYIASRRFINRTQKITDVKVFANVKKVELWVNGEKIGMQNPDSFNTVIWKNIELVSGENTVEVKAKNGKQVLQDSCVWILLK</sequence>
<dbReference type="GO" id="GO:0004553">
    <property type="term" value="F:hydrolase activity, hydrolyzing O-glycosyl compounds"/>
    <property type="evidence" value="ECO:0007669"/>
    <property type="project" value="InterPro"/>
</dbReference>
<dbReference type="InterPro" id="IPR032311">
    <property type="entry name" value="DUF4982"/>
</dbReference>
<feature type="domain" description="Glycoside hydrolase family 2 immunoglobulin-like beta-sandwich" evidence="4">
    <location>
        <begin position="101"/>
        <end position="203"/>
    </location>
</feature>
<dbReference type="SUPFAM" id="SSF51445">
    <property type="entry name" value="(Trans)glycosidases"/>
    <property type="match status" value="1"/>
</dbReference>
<dbReference type="SUPFAM" id="SSF49303">
    <property type="entry name" value="beta-Galactosidase/glucuronidase domain"/>
    <property type="match status" value="1"/>
</dbReference>